<dbReference type="AlphaFoldDB" id="A0A395RNF9"/>
<gene>
    <name evidence="4" type="ORF">FSPOR_9802</name>
</gene>
<accession>A0A395RNF9</accession>
<organism evidence="4 5">
    <name type="scientific">Fusarium sporotrichioides</name>
    <dbReference type="NCBI Taxonomy" id="5514"/>
    <lineage>
        <taxon>Eukaryota</taxon>
        <taxon>Fungi</taxon>
        <taxon>Dikarya</taxon>
        <taxon>Ascomycota</taxon>
        <taxon>Pezizomycotina</taxon>
        <taxon>Sordariomycetes</taxon>
        <taxon>Hypocreomycetidae</taxon>
        <taxon>Hypocreales</taxon>
        <taxon>Nectriaceae</taxon>
        <taxon>Fusarium</taxon>
    </lineage>
</organism>
<dbReference type="InterPro" id="IPR003817">
    <property type="entry name" value="PS_Dcarbxylase"/>
</dbReference>
<evidence type="ECO:0000313" key="5">
    <source>
        <dbReference type="Proteomes" id="UP000266152"/>
    </source>
</evidence>
<feature type="region of interest" description="Disordered" evidence="3">
    <location>
        <begin position="1"/>
        <end position="27"/>
    </location>
</feature>
<dbReference type="Pfam" id="PF02666">
    <property type="entry name" value="PS_Dcarbxylase"/>
    <property type="match status" value="1"/>
</dbReference>
<evidence type="ECO:0000256" key="1">
    <source>
        <dbReference type="ARBA" id="ARBA00022793"/>
    </source>
</evidence>
<feature type="compositionally biased region" description="Polar residues" evidence="3">
    <location>
        <begin position="1"/>
        <end position="10"/>
    </location>
</feature>
<dbReference type="GO" id="GO:0008654">
    <property type="term" value="P:phospholipid biosynthetic process"/>
    <property type="evidence" value="ECO:0007669"/>
    <property type="project" value="InterPro"/>
</dbReference>
<evidence type="ECO:0008006" key="6">
    <source>
        <dbReference type="Google" id="ProtNLM"/>
    </source>
</evidence>
<dbReference type="STRING" id="5514.A0A395RNF9"/>
<proteinExistence type="predicted"/>
<sequence>MPSGLPTASDTEIGFQPPPTFRKSPYDLKSGGKYPKNLIGLTPFPITGGGEPPLIFNPIIVVLTGYLEAVKPGALDEAVKAARTKIPDFMDKLHITDALSFLDFANDLLKWTPHENYYAKDIYDILCMFYYVIDQEPLSKLQTQIQPDQVGLPLTWLSSWVVVYAQLIGLFMDTPASITPDSIKSFQESPLYAYDDAEVPPGGFRTFNDFFSRKLKPGMRPIADPEDDHVIVYPADCTFDRSIPKDSIISIESDGVVNIKGLEWTISSLLQGSQHAEKFHGGVWMHAFLNTFNYHRQHAPVSGEVIEVENIQGAAYLEVTEDCKLVRNICGPDAPDSPGYQFLQTRGLCVIDNPVLGLVAVLPIGMAQVSSVKMTARVGDKLKKGDEISYFQFGGSDVICVFQPQAGLKVDDFVASPDGTYSKYGTVLAKAPRK</sequence>
<evidence type="ECO:0000313" key="4">
    <source>
        <dbReference type="EMBL" id="RGP61677.1"/>
    </source>
</evidence>
<dbReference type="GO" id="GO:0004609">
    <property type="term" value="F:phosphatidylserine decarboxylase activity"/>
    <property type="evidence" value="ECO:0007669"/>
    <property type="project" value="InterPro"/>
</dbReference>
<evidence type="ECO:0000256" key="3">
    <source>
        <dbReference type="SAM" id="MobiDB-lite"/>
    </source>
</evidence>
<dbReference type="EMBL" id="PXOF01000160">
    <property type="protein sequence ID" value="RGP61677.1"/>
    <property type="molecule type" value="Genomic_DNA"/>
</dbReference>
<keyword evidence="2" id="KW-0456">Lyase</keyword>
<evidence type="ECO:0000256" key="2">
    <source>
        <dbReference type="ARBA" id="ARBA00023239"/>
    </source>
</evidence>
<keyword evidence="1" id="KW-0210">Decarboxylase</keyword>
<keyword evidence="5" id="KW-1185">Reference proteome</keyword>
<protein>
    <recommendedName>
        <fullName evidence="6">Phosphatidylserine decarboxylase</fullName>
    </recommendedName>
</protein>
<dbReference type="Proteomes" id="UP000266152">
    <property type="component" value="Unassembled WGS sequence"/>
</dbReference>
<dbReference type="PANTHER" id="PTHR10067">
    <property type="entry name" value="PHOSPHATIDYLSERINE DECARBOXYLASE"/>
    <property type="match status" value="1"/>
</dbReference>
<comment type="caution">
    <text evidence="4">The sequence shown here is derived from an EMBL/GenBank/DDBJ whole genome shotgun (WGS) entry which is preliminary data.</text>
</comment>
<dbReference type="PANTHER" id="PTHR10067:SF13">
    <property type="entry name" value="PHOSPHATIDYLSERINE DECARBOXYLASE"/>
    <property type="match status" value="1"/>
</dbReference>
<name>A0A395RNF9_FUSSP</name>
<reference evidence="4 5" key="1">
    <citation type="journal article" date="2018" name="PLoS Pathog.">
        <title>Evolution of structural diversity of trichothecenes, a family of toxins produced by plant pathogenic and entomopathogenic fungi.</title>
        <authorList>
            <person name="Proctor R.H."/>
            <person name="McCormick S.P."/>
            <person name="Kim H.S."/>
            <person name="Cardoza R.E."/>
            <person name="Stanley A.M."/>
            <person name="Lindo L."/>
            <person name="Kelly A."/>
            <person name="Brown D.W."/>
            <person name="Lee T."/>
            <person name="Vaughan M.M."/>
            <person name="Alexander N.J."/>
            <person name="Busman M."/>
            <person name="Gutierrez S."/>
        </authorList>
    </citation>
    <scope>NUCLEOTIDE SEQUENCE [LARGE SCALE GENOMIC DNA]</scope>
    <source>
        <strain evidence="4 5">NRRL 3299</strain>
    </source>
</reference>